<feature type="non-terminal residue" evidence="2">
    <location>
        <position position="1"/>
    </location>
</feature>
<sequence>FSLFCLLVRPGAALRLIYPILSPGAPRRSPTPIFPSSVSGCAPEQPYT</sequence>
<keyword evidence="3" id="KW-1185">Reference proteome</keyword>
<protein>
    <submittedName>
        <fullName evidence="2">Uncharacterized protein</fullName>
    </submittedName>
</protein>
<proteinExistence type="predicted"/>
<name>A0AAV4TF32_9ARAC</name>
<accession>A0AAV4TF32</accession>
<gene>
    <name evidence="2" type="ORF">CDAR_549681</name>
</gene>
<organism evidence="2 3">
    <name type="scientific">Caerostris darwini</name>
    <dbReference type="NCBI Taxonomy" id="1538125"/>
    <lineage>
        <taxon>Eukaryota</taxon>
        <taxon>Metazoa</taxon>
        <taxon>Ecdysozoa</taxon>
        <taxon>Arthropoda</taxon>
        <taxon>Chelicerata</taxon>
        <taxon>Arachnida</taxon>
        <taxon>Araneae</taxon>
        <taxon>Araneomorphae</taxon>
        <taxon>Entelegynae</taxon>
        <taxon>Araneoidea</taxon>
        <taxon>Araneidae</taxon>
        <taxon>Caerostris</taxon>
    </lineage>
</organism>
<dbReference type="AlphaFoldDB" id="A0AAV4TF32"/>
<comment type="caution">
    <text evidence="2">The sequence shown here is derived from an EMBL/GenBank/DDBJ whole genome shotgun (WGS) entry which is preliminary data.</text>
</comment>
<dbReference type="Proteomes" id="UP001054837">
    <property type="component" value="Unassembled WGS sequence"/>
</dbReference>
<feature type="region of interest" description="Disordered" evidence="1">
    <location>
        <begin position="24"/>
        <end position="48"/>
    </location>
</feature>
<dbReference type="EMBL" id="BPLQ01009221">
    <property type="protein sequence ID" value="GIY42558.1"/>
    <property type="molecule type" value="Genomic_DNA"/>
</dbReference>
<reference evidence="2 3" key="1">
    <citation type="submission" date="2021-06" db="EMBL/GenBank/DDBJ databases">
        <title>Caerostris darwini draft genome.</title>
        <authorList>
            <person name="Kono N."/>
            <person name="Arakawa K."/>
        </authorList>
    </citation>
    <scope>NUCLEOTIDE SEQUENCE [LARGE SCALE GENOMIC DNA]</scope>
</reference>
<evidence type="ECO:0000256" key="1">
    <source>
        <dbReference type="SAM" id="MobiDB-lite"/>
    </source>
</evidence>
<evidence type="ECO:0000313" key="3">
    <source>
        <dbReference type="Proteomes" id="UP001054837"/>
    </source>
</evidence>
<evidence type="ECO:0000313" key="2">
    <source>
        <dbReference type="EMBL" id="GIY42558.1"/>
    </source>
</evidence>